<sequence length="50" mass="5766">MKKARSKGLLEKFENLIAQIYAEVVAALHSLYTKSIDIPNLESEKFNNIW</sequence>
<reference evidence="1 2" key="1">
    <citation type="journal article" date="2014" name="Acta Crystallogr. D">
        <title>Structure-based characterization and antifreeze properties of a hyperactive ice-binding protein from the Antarctic bacterium Flavobacterium frigoris PS1.</title>
        <authorList>
            <person name="Do H."/>
            <person name="Kim S.J."/>
            <person name="Kim H.J."/>
            <person name="Lee J.H."/>
        </authorList>
    </citation>
    <scope>NUCLEOTIDE SEQUENCE [LARGE SCALE GENOMIC DNA]</scope>
    <source>
        <strain evidence="1 2">PS1</strain>
    </source>
</reference>
<dbReference type="Proteomes" id="UP000005566">
    <property type="component" value="Unassembled WGS sequence"/>
</dbReference>
<gene>
    <name evidence="1" type="ORF">HJ01_01724</name>
</gene>
<accession>H7FRH5</accession>
<comment type="caution">
    <text evidence="1">The sequence shown here is derived from an EMBL/GenBank/DDBJ whole genome shotgun (WGS) entry which is preliminary data.</text>
</comment>
<dbReference type="RefSeq" id="WP_007137901.1">
    <property type="nucleotide sequence ID" value="NZ_AHKF01000017.1"/>
</dbReference>
<evidence type="ECO:0000313" key="1">
    <source>
        <dbReference type="EMBL" id="EIA08958.1"/>
    </source>
</evidence>
<dbReference type="EMBL" id="AHKF01000017">
    <property type="protein sequence ID" value="EIA08958.1"/>
    <property type="molecule type" value="Genomic_DNA"/>
</dbReference>
<organism evidence="1 2">
    <name type="scientific">Flavobacterium frigoris (strain PS1)</name>
    <dbReference type="NCBI Taxonomy" id="1086011"/>
    <lineage>
        <taxon>Bacteria</taxon>
        <taxon>Pseudomonadati</taxon>
        <taxon>Bacteroidota</taxon>
        <taxon>Flavobacteriia</taxon>
        <taxon>Flavobacteriales</taxon>
        <taxon>Flavobacteriaceae</taxon>
        <taxon>Flavobacterium</taxon>
    </lineage>
</organism>
<dbReference type="PATRIC" id="fig|1086011.3.peg.1685"/>
<evidence type="ECO:0000313" key="2">
    <source>
        <dbReference type="Proteomes" id="UP000005566"/>
    </source>
</evidence>
<protein>
    <submittedName>
        <fullName evidence="1">Uncharacterized protein</fullName>
    </submittedName>
</protein>
<name>H7FRH5_FLAFP</name>
<proteinExistence type="predicted"/>
<dbReference type="AlphaFoldDB" id="H7FRH5"/>
<keyword evidence="2" id="KW-1185">Reference proteome</keyword>